<dbReference type="OrthoDB" id="3542474at2"/>
<dbReference type="Proteomes" id="UP000236732">
    <property type="component" value="Unassembled WGS sequence"/>
</dbReference>
<protein>
    <submittedName>
        <fullName evidence="1">Uncharacterized protein</fullName>
    </submittedName>
</protein>
<name>A0A1H5USY9_9ACTN</name>
<organism evidence="1 2">
    <name type="scientific">Nonomuraea solani</name>
    <dbReference type="NCBI Taxonomy" id="1144553"/>
    <lineage>
        <taxon>Bacteria</taxon>
        <taxon>Bacillati</taxon>
        <taxon>Actinomycetota</taxon>
        <taxon>Actinomycetes</taxon>
        <taxon>Streptosporangiales</taxon>
        <taxon>Streptosporangiaceae</taxon>
        <taxon>Nonomuraea</taxon>
    </lineage>
</organism>
<proteinExistence type="predicted"/>
<dbReference type="AlphaFoldDB" id="A0A1H5USY9"/>
<accession>A0A1H5USY9</accession>
<keyword evidence="2" id="KW-1185">Reference proteome</keyword>
<dbReference type="EMBL" id="FNVT01000001">
    <property type="protein sequence ID" value="SEF77551.1"/>
    <property type="molecule type" value="Genomic_DNA"/>
</dbReference>
<gene>
    <name evidence="1" type="ORF">SAMN05444920_101616</name>
</gene>
<evidence type="ECO:0000313" key="1">
    <source>
        <dbReference type="EMBL" id="SEF77551.1"/>
    </source>
</evidence>
<evidence type="ECO:0000313" key="2">
    <source>
        <dbReference type="Proteomes" id="UP000236732"/>
    </source>
</evidence>
<dbReference type="RefSeq" id="WP_146103506.1">
    <property type="nucleotide sequence ID" value="NZ_FNVT01000001.1"/>
</dbReference>
<sequence length="264" mass="29117">MANAFRASHPEYVVSSESYAFERRPDEMAIVMNASHNQQTSGVVQAFGIRQDQNSGGFSYATGDDRHPVRLEEALRRLDAPESQALSAALRRVGRDGGPMKEEVDAALRKVGRSNEVTAVVELARPLTANEIRDRKHLPVDNGIFSPALGGAPVYWDIHSGTFCKVCGGGGDQITQDFRNWVGSLGPSDGPGLQYFGLILPRLKDVARAGKIYGYIQHAEDPVLLRKLLKQKYVKSMYIVRVADHCADEMPENCSWPGDRQLYG</sequence>
<reference evidence="1 2" key="1">
    <citation type="submission" date="2016-10" db="EMBL/GenBank/DDBJ databases">
        <authorList>
            <person name="de Groot N.N."/>
        </authorList>
    </citation>
    <scope>NUCLEOTIDE SEQUENCE [LARGE SCALE GENOMIC DNA]</scope>
    <source>
        <strain evidence="1 2">CGMCC 4.7037</strain>
    </source>
</reference>